<dbReference type="EC" id="3.4.24.-" evidence="9"/>
<dbReference type="NCBIfam" id="NF007616">
    <property type="entry name" value="PRK10264.1"/>
    <property type="match status" value="1"/>
</dbReference>
<evidence type="ECO:0000313" key="10">
    <source>
        <dbReference type="Proteomes" id="UP000255201"/>
    </source>
</evidence>
<feature type="binding site" evidence="8">
    <location>
        <position position="96"/>
    </location>
    <ligand>
        <name>Ni(2+)</name>
        <dbReference type="ChEBI" id="CHEBI:49786"/>
    </ligand>
</feature>
<dbReference type="InterPro" id="IPR000671">
    <property type="entry name" value="Peptidase_A31"/>
</dbReference>
<evidence type="ECO:0000256" key="1">
    <source>
        <dbReference type="ARBA" id="ARBA00006814"/>
    </source>
</evidence>
<dbReference type="InterPro" id="IPR004419">
    <property type="entry name" value="Pept_A31_hyd_express"/>
</dbReference>
<protein>
    <submittedName>
        <fullName evidence="9">Hydrogenase 1 maturation protease</fullName>
        <ecNumber evidence="9">3.4.24.-</ecNumber>
    </submittedName>
</protein>
<comment type="similarity">
    <text evidence="2">Belongs to the HupG/HyaE family.</text>
</comment>
<reference evidence="9 10" key="1">
    <citation type="submission" date="2018-06" db="EMBL/GenBank/DDBJ databases">
        <authorList>
            <consortium name="Pathogen Informatics"/>
            <person name="Doyle S."/>
        </authorList>
    </citation>
    <scope>NUCLEOTIDE SEQUENCE [LARGE SCALE GENOMIC DNA]</scope>
    <source>
        <strain evidence="9 10">NCTC10764</strain>
    </source>
</reference>
<evidence type="ECO:0000256" key="7">
    <source>
        <dbReference type="ARBA" id="ARBA00022801"/>
    </source>
</evidence>
<evidence type="ECO:0000256" key="3">
    <source>
        <dbReference type="ARBA" id="ARBA00022596"/>
    </source>
</evidence>
<dbReference type="FunFam" id="3.40.50.1450:FF:000002">
    <property type="entry name" value="Hydrogenase 1 maturation protease"/>
    <property type="match status" value="1"/>
</dbReference>
<accession>A0A376JXC3</accession>
<evidence type="ECO:0000256" key="8">
    <source>
        <dbReference type="PIRSR" id="PIRSR604419-1"/>
    </source>
</evidence>
<evidence type="ECO:0000256" key="5">
    <source>
        <dbReference type="ARBA" id="ARBA00022723"/>
    </source>
</evidence>
<evidence type="ECO:0000256" key="4">
    <source>
        <dbReference type="ARBA" id="ARBA00022670"/>
    </source>
</evidence>
<dbReference type="Gene3D" id="3.40.30.10">
    <property type="entry name" value="Glutaredoxin"/>
    <property type="match status" value="1"/>
</dbReference>
<keyword evidence="6" id="KW-0064">Aspartyl protease</keyword>
<dbReference type="EMBL" id="UFZL01000003">
    <property type="protein sequence ID" value="STE75303.1"/>
    <property type="molecule type" value="Genomic_DNA"/>
</dbReference>
<dbReference type="Pfam" id="PF07449">
    <property type="entry name" value="HyaE"/>
    <property type="match status" value="1"/>
</dbReference>
<dbReference type="GO" id="GO:0016485">
    <property type="term" value="P:protein processing"/>
    <property type="evidence" value="ECO:0007669"/>
    <property type="project" value="InterPro"/>
</dbReference>
<organism evidence="9 10">
    <name type="scientific">Escherichia coli</name>
    <dbReference type="NCBI Taxonomy" id="562"/>
    <lineage>
        <taxon>Bacteria</taxon>
        <taxon>Pseudomonadati</taxon>
        <taxon>Pseudomonadota</taxon>
        <taxon>Gammaproteobacteria</taxon>
        <taxon>Enterobacterales</taxon>
        <taxon>Enterobacteriaceae</taxon>
        <taxon>Escherichia</taxon>
    </lineage>
</organism>
<dbReference type="Gene3D" id="3.40.50.1450">
    <property type="entry name" value="HybD-like"/>
    <property type="match status" value="1"/>
</dbReference>
<feature type="binding site" evidence="8">
    <location>
        <position position="65"/>
    </location>
    <ligand>
        <name>Ni(2+)</name>
        <dbReference type="ChEBI" id="CHEBI:49786"/>
    </ligand>
</feature>
<gene>
    <name evidence="9" type="primary">hyaD_2</name>
    <name evidence="9" type="ORF">NCTC10764_04531</name>
</gene>
<dbReference type="CDD" id="cd06062">
    <property type="entry name" value="H2MP_MemB-H2up"/>
    <property type="match status" value="1"/>
</dbReference>
<dbReference type="InterPro" id="IPR023430">
    <property type="entry name" value="Pept_HybD-like_dom_sf"/>
</dbReference>
<dbReference type="SUPFAM" id="SSF53163">
    <property type="entry name" value="HybD-like"/>
    <property type="match status" value="1"/>
</dbReference>
<dbReference type="PANTHER" id="PTHR30302:SF9">
    <property type="entry name" value="HYDROGENASE 1 MATURATION PROTEASE"/>
    <property type="match status" value="1"/>
</dbReference>
<keyword evidence="5 8" id="KW-0479">Metal-binding</keyword>
<keyword evidence="4 9" id="KW-0645">Protease</keyword>
<dbReference type="InterPro" id="IPR036249">
    <property type="entry name" value="Thioredoxin-like_sf"/>
</dbReference>
<dbReference type="GO" id="GO:0008047">
    <property type="term" value="F:enzyme activator activity"/>
    <property type="evidence" value="ECO:0007669"/>
    <property type="project" value="InterPro"/>
</dbReference>
<dbReference type="AlphaFoldDB" id="A0A376JXC3"/>
<dbReference type="SUPFAM" id="SSF52833">
    <property type="entry name" value="Thioredoxin-like"/>
    <property type="match status" value="1"/>
</dbReference>
<dbReference type="Pfam" id="PF01750">
    <property type="entry name" value="HycI"/>
    <property type="match status" value="1"/>
</dbReference>
<dbReference type="PANTHER" id="PTHR30302">
    <property type="entry name" value="HYDROGENASE 1 MATURATION PROTEASE"/>
    <property type="match status" value="1"/>
</dbReference>
<dbReference type="CDD" id="cd02965">
    <property type="entry name" value="HyaE"/>
    <property type="match status" value="1"/>
</dbReference>
<dbReference type="InterPro" id="IPR010893">
    <property type="entry name" value="NiFe-hyd_mat_HyaE"/>
</dbReference>
<sequence length="327" mass="36204">MSEQRVVVMGLGNLLWADEGFGVRVAERLYAHYHWPDEVEIVDGGTQGLNLLGYVESASHLLILDAIDYGLEPGTLRTYAGERIPAYLSAKKMSLHQNSFSEVLALADIRGHLPAHIALVGLQPAMLDDYGGSLSELAREQLPAAEQSALAQLAAWGVVPQPANESRCLNYDCLSMENYEGVRLRQYRMTTGGAGMSNDTPFDALWQRMLARGWTPVSEFRLDDWLTQAPDGVVLLSSDPKRTPEVSDNPVMIGELLREFPDYTWQVAIADLEQSEAIGDRFGVFRFPATLVFTGGNYRGVLNGIHPWAELINLMRGLVEPQQERAS</sequence>
<dbReference type="NCBIfam" id="TIGR00140">
    <property type="entry name" value="hupD"/>
    <property type="match status" value="1"/>
</dbReference>
<dbReference type="GO" id="GO:0046872">
    <property type="term" value="F:metal ion binding"/>
    <property type="evidence" value="ECO:0007669"/>
    <property type="project" value="UniProtKB-KW"/>
</dbReference>
<evidence type="ECO:0000313" key="9">
    <source>
        <dbReference type="EMBL" id="STE75303.1"/>
    </source>
</evidence>
<feature type="binding site" evidence="8">
    <location>
        <position position="19"/>
    </location>
    <ligand>
        <name>Ni(2+)</name>
        <dbReference type="ChEBI" id="CHEBI:49786"/>
    </ligand>
</feature>
<comment type="similarity">
    <text evidence="1">Belongs to the peptidase A31 family.</text>
</comment>
<proteinExistence type="inferred from homology"/>
<dbReference type="GO" id="GO:0004190">
    <property type="term" value="F:aspartic-type endopeptidase activity"/>
    <property type="evidence" value="ECO:0007669"/>
    <property type="project" value="UniProtKB-KW"/>
</dbReference>
<name>A0A376JXC3_ECOLX</name>
<dbReference type="NCBIfam" id="TIGR00072">
    <property type="entry name" value="hydrog_prot"/>
    <property type="match status" value="1"/>
</dbReference>
<keyword evidence="7 9" id="KW-0378">Hydrolase</keyword>
<dbReference type="NCBIfam" id="NF008563">
    <property type="entry name" value="PRK11509.1"/>
    <property type="match status" value="1"/>
</dbReference>
<dbReference type="PRINTS" id="PR00446">
    <property type="entry name" value="HYDRGNUPTAKE"/>
</dbReference>
<evidence type="ECO:0000256" key="6">
    <source>
        <dbReference type="ARBA" id="ARBA00022750"/>
    </source>
</evidence>
<dbReference type="Proteomes" id="UP000255201">
    <property type="component" value="Unassembled WGS sequence"/>
</dbReference>
<evidence type="ECO:0000256" key="2">
    <source>
        <dbReference type="ARBA" id="ARBA00009004"/>
    </source>
</evidence>
<keyword evidence="3 8" id="KW-0533">Nickel</keyword>